<organism evidence="3 4">
    <name type="scientific">Candidatus Yanofskybacteria bacterium RIFCSPHIGHO2_01_FULL_45_42</name>
    <dbReference type="NCBI Taxonomy" id="1802671"/>
    <lineage>
        <taxon>Bacteria</taxon>
        <taxon>Candidatus Yanofskyibacteriota</taxon>
    </lineage>
</organism>
<dbReference type="Pfam" id="PF18895">
    <property type="entry name" value="T4SS_pilin"/>
    <property type="match status" value="1"/>
</dbReference>
<keyword evidence="1" id="KW-0472">Membrane</keyword>
<dbReference type="Proteomes" id="UP000178023">
    <property type="component" value="Unassembled WGS sequence"/>
</dbReference>
<feature type="transmembrane region" description="Helical" evidence="1">
    <location>
        <begin position="108"/>
        <end position="125"/>
    </location>
</feature>
<feature type="transmembrane region" description="Helical" evidence="1">
    <location>
        <begin position="71"/>
        <end position="96"/>
    </location>
</feature>
<keyword evidence="2" id="KW-0732">Signal</keyword>
<feature type="chain" id="PRO_5009535429" evidence="2">
    <location>
        <begin position="28"/>
        <end position="373"/>
    </location>
</feature>
<evidence type="ECO:0000313" key="4">
    <source>
        <dbReference type="Proteomes" id="UP000178023"/>
    </source>
</evidence>
<comment type="caution">
    <text evidence="3">The sequence shown here is derived from an EMBL/GenBank/DDBJ whole genome shotgun (WGS) entry which is preliminary data.</text>
</comment>
<protein>
    <submittedName>
        <fullName evidence="3">Uncharacterized protein</fullName>
    </submittedName>
</protein>
<keyword evidence="1" id="KW-0812">Transmembrane</keyword>
<feature type="signal peptide" evidence="2">
    <location>
        <begin position="1"/>
        <end position="27"/>
    </location>
</feature>
<sequence>MNFPNKNIVLIISVMAIFLLGAQIAQAAFPGVPLVPCGRNPISFTSTDINDVHRACSQCDLFKLARNILDFLSFGLMPIVAALLFTFAGLLILLGGAVPSQYKRGVDIFKNTLIGLLIMYSAWLITNTVIKSLQEGNTGGACLDSGFCSNDSSRTCTDNSQCVDAWYQFTCHTTVGGGTTSDTTTPPTGTKFGCNEQNQCVATADGQYPDNSCDGECEAPPVSQDCEQSFSVAATTGCSDITKCVNVNNYADMNSQSCATNNGNCVLSASAAAQAKKFIDAFKASAPSCSIAWSSTIQVTQQVSASSCHKKGTDDSGTCADFNISPPSEDCFDKFYQAAASSGALKYLLNEYIPACVKSTTTGGNIHVVFGGI</sequence>
<dbReference type="AlphaFoldDB" id="A0A1F8F4I5"/>
<accession>A0A1F8F4I5</accession>
<dbReference type="EMBL" id="MGJL01000012">
    <property type="protein sequence ID" value="OGN08033.1"/>
    <property type="molecule type" value="Genomic_DNA"/>
</dbReference>
<evidence type="ECO:0000313" key="3">
    <source>
        <dbReference type="EMBL" id="OGN08033.1"/>
    </source>
</evidence>
<dbReference type="InterPro" id="IPR043993">
    <property type="entry name" value="T4SS_pilin"/>
</dbReference>
<keyword evidence="1" id="KW-1133">Transmembrane helix</keyword>
<reference evidence="3 4" key="1">
    <citation type="journal article" date="2016" name="Nat. Commun.">
        <title>Thousands of microbial genomes shed light on interconnected biogeochemical processes in an aquifer system.</title>
        <authorList>
            <person name="Anantharaman K."/>
            <person name="Brown C.T."/>
            <person name="Hug L.A."/>
            <person name="Sharon I."/>
            <person name="Castelle C.J."/>
            <person name="Probst A.J."/>
            <person name="Thomas B.C."/>
            <person name="Singh A."/>
            <person name="Wilkins M.J."/>
            <person name="Karaoz U."/>
            <person name="Brodie E.L."/>
            <person name="Williams K.H."/>
            <person name="Hubbard S.S."/>
            <person name="Banfield J.F."/>
        </authorList>
    </citation>
    <scope>NUCLEOTIDE SEQUENCE [LARGE SCALE GENOMIC DNA]</scope>
</reference>
<proteinExistence type="predicted"/>
<gene>
    <name evidence="3" type="ORF">A2750_01000</name>
</gene>
<evidence type="ECO:0000256" key="1">
    <source>
        <dbReference type="SAM" id="Phobius"/>
    </source>
</evidence>
<evidence type="ECO:0000256" key="2">
    <source>
        <dbReference type="SAM" id="SignalP"/>
    </source>
</evidence>
<name>A0A1F8F4I5_9BACT</name>